<dbReference type="EMBL" id="CAJVCH010536688">
    <property type="protein sequence ID" value="CAG7825549.1"/>
    <property type="molecule type" value="Genomic_DNA"/>
</dbReference>
<gene>
    <name evidence="1" type="ORF">AFUS01_LOCUS35652</name>
</gene>
<comment type="caution">
    <text evidence="1">The sequence shown here is derived from an EMBL/GenBank/DDBJ whole genome shotgun (WGS) entry which is preliminary data.</text>
</comment>
<sequence>MAHGVDIVMRRSILSSFFGSSQLLHEPSSESLIVPCINALLLYTHFPVYPPRDQMNTLLMLRLAEQLFNQVSGETTRIHMPSPLIWILRSY</sequence>
<accession>A0A8J2KY74</accession>
<organism evidence="1 2">
    <name type="scientific">Allacma fusca</name>
    <dbReference type="NCBI Taxonomy" id="39272"/>
    <lineage>
        <taxon>Eukaryota</taxon>
        <taxon>Metazoa</taxon>
        <taxon>Ecdysozoa</taxon>
        <taxon>Arthropoda</taxon>
        <taxon>Hexapoda</taxon>
        <taxon>Collembola</taxon>
        <taxon>Symphypleona</taxon>
        <taxon>Sminthuridae</taxon>
        <taxon>Allacma</taxon>
    </lineage>
</organism>
<dbReference type="AlphaFoldDB" id="A0A8J2KY74"/>
<reference evidence="1" key="1">
    <citation type="submission" date="2021-06" db="EMBL/GenBank/DDBJ databases">
        <authorList>
            <person name="Hodson N. C."/>
            <person name="Mongue J. A."/>
            <person name="Jaron S. K."/>
        </authorList>
    </citation>
    <scope>NUCLEOTIDE SEQUENCE</scope>
</reference>
<protein>
    <submittedName>
        <fullName evidence="1">Uncharacterized protein</fullName>
    </submittedName>
</protein>
<evidence type="ECO:0000313" key="2">
    <source>
        <dbReference type="Proteomes" id="UP000708208"/>
    </source>
</evidence>
<name>A0A8J2KY74_9HEXA</name>
<feature type="non-terminal residue" evidence="1">
    <location>
        <position position="1"/>
    </location>
</feature>
<proteinExistence type="predicted"/>
<dbReference type="Proteomes" id="UP000708208">
    <property type="component" value="Unassembled WGS sequence"/>
</dbReference>
<evidence type="ECO:0000313" key="1">
    <source>
        <dbReference type="EMBL" id="CAG7825549.1"/>
    </source>
</evidence>
<keyword evidence="2" id="KW-1185">Reference proteome</keyword>